<reference evidence="20" key="1">
    <citation type="submission" date="2016-08" db="EMBL/GenBank/DDBJ databases">
        <authorList>
            <person name="Seilhamer J.J."/>
        </authorList>
    </citation>
    <scope>NUCLEOTIDE SEQUENCE</scope>
    <source>
        <strain evidence="20">86-1</strain>
    </source>
</reference>
<evidence type="ECO:0000256" key="15">
    <source>
        <dbReference type="PIRSR" id="PIRSR000114-2"/>
    </source>
</evidence>
<sequence>MSEKISICVAGGGSWGTALGHLLARGGHHVCLWMRNASVATAINERHENPRYLTGLPLDERLVATTDPAALDRPLVVLAVPCQQLRGWLTEHARHFQPRAILVNAAKGIETGSLATCAEMTAQTLGHLNPRYAVLSGPSFAADVLRDLPTAVVMAAYDEALGCYLRDIFSGPVFRCYSSTDVMGVEMGGALKNVMAIAAGTCDGLGLGANSRAALITRGLAEMSRLGVARGAQAHTFMGLSGLGDLTLTCTDDLSRNRQVGLRLGRGEKLDHITQSLGMVAEGVKTTAAIYDMAQKLDVDAPLTNAVHSILYEGQSPHAALRDLMARTLREE</sequence>
<dbReference type="EC" id="1.1.1.94" evidence="10 13"/>
<feature type="binding site" evidence="13">
    <location>
        <position position="14"/>
    </location>
    <ligand>
        <name>NADPH</name>
        <dbReference type="ChEBI" id="CHEBI:57783"/>
    </ligand>
</feature>
<evidence type="ECO:0000256" key="13">
    <source>
        <dbReference type="HAMAP-Rule" id="MF_00394"/>
    </source>
</evidence>
<dbReference type="InterPro" id="IPR011128">
    <property type="entry name" value="G3P_DH_NAD-dep_N"/>
</dbReference>
<accession>A0A212L2E2</accession>
<feature type="binding site" evidence="13">
    <location>
        <position position="192"/>
    </location>
    <ligand>
        <name>sn-glycerol 3-phosphate</name>
        <dbReference type="ChEBI" id="CHEBI:57597"/>
    </ligand>
</feature>
<evidence type="ECO:0000256" key="16">
    <source>
        <dbReference type="PIRSR" id="PIRSR000114-3"/>
    </source>
</evidence>
<evidence type="ECO:0000256" key="7">
    <source>
        <dbReference type="ARBA" id="ARBA00023209"/>
    </source>
</evidence>
<comment type="catalytic activity">
    <reaction evidence="13">
        <text>sn-glycerol 3-phosphate + NAD(+) = dihydroxyacetone phosphate + NADH + H(+)</text>
        <dbReference type="Rhea" id="RHEA:11092"/>
        <dbReference type="ChEBI" id="CHEBI:15378"/>
        <dbReference type="ChEBI" id="CHEBI:57540"/>
        <dbReference type="ChEBI" id="CHEBI:57597"/>
        <dbReference type="ChEBI" id="CHEBI:57642"/>
        <dbReference type="ChEBI" id="CHEBI:57945"/>
        <dbReference type="EC" id="1.1.1.94"/>
    </reaction>
</comment>
<dbReference type="SUPFAM" id="SSF51735">
    <property type="entry name" value="NAD(P)-binding Rossmann-fold domains"/>
    <property type="match status" value="1"/>
</dbReference>
<feature type="binding site" evidence="13">
    <location>
        <position position="139"/>
    </location>
    <ligand>
        <name>sn-glycerol 3-phosphate</name>
        <dbReference type="ChEBI" id="CHEBI:57597"/>
    </ligand>
</feature>
<dbReference type="FunFam" id="3.40.50.720:FF:000019">
    <property type="entry name" value="Glycerol-3-phosphate dehydrogenase [NAD(P)+]"/>
    <property type="match status" value="1"/>
</dbReference>
<feature type="binding site" evidence="16">
    <location>
        <position position="256"/>
    </location>
    <ligand>
        <name>NAD(+)</name>
        <dbReference type="ChEBI" id="CHEBI:57540"/>
    </ligand>
</feature>
<feature type="binding site" evidence="16">
    <location>
        <position position="141"/>
    </location>
    <ligand>
        <name>NAD(+)</name>
        <dbReference type="ChEBI" id="CHEBI:57540"/>
    </ligand>
</feature>
<evidence type="ECO:0000313" key="20">
    <source>
        <dbReference type="EMBL" id="SCM71710.1"/>
    </source>
</evidence>
<evidence type="ECO:0000256" key="10">
    <source>
        <dbReference type="ARBA" id="ARBA00066687"/>
    </source>
</evidence>
<feature type="binding site" evidence="16">
    <location>
        <begin position="11"/>
        <end position="16"/>
    </location>
    <ligand>
        <name>NAD(+)</name>
        <dbReference type="ChEBI" id="CHEBI:57540"/>
    </ligand>
</feature>
<dbReference type="PANTHER" id="PTHR11728">
    <property type="entry name" value="GLYCEROL-3-PHOSPHATE DEHYDROGENASE"/>
    <property type="match status" value="1"/>
</dbReference>
<dbReference type="NCBIfam" id="NF000942">
    <property type="entry name" value="PRK00094.1-4"/>
    <property type="match status" value="1"/>
</dbReference>
<protein>
    <recommendedName>
        <fullName evidence="11 13">Glycerol-3-phosphate dehydrogenase [NAD(P)+]</fullName>
        <ecNumber evidence="10 13">1.1.1.94</ecNumber>
    </recommendedName>
    <alternativeName>
        <fullName evidence="13">NAD(P)(+)-dependent glycerol-3-phosphate dehydrogenase</fullName>
    </alternativeName>
    <alternativeName>
        <fullName evidence="12 13">NAD(P)H-dependent dihydroxyacetone-phosphate reductase</fullName>
    </alternativeName>
</protein>
<dbReference type="GO" id="GO:0141153">
    <property type="term" value="F:glycerol-3-phosphate dehydrogenase (NADP+) activity"/>
    <property type="evidence" value="ECO:0007669"/>
    <property type="project" value="RHEA"/>
</dbReference>
<dbReference type="AlphaFoldDB" id="A0A212L2E2"/>
<keyword evidence="2 13" id="KW-0444">Lipid biosynthesis</keyword>
<evidence type="ECO:0000256" key="9">
    <source>
        <dbReference type="ARBA" id="ARBA00052716"/>
    </source>
</evidence>
<evidence type="ECO:0000256" key="17">
    <source>
        <dbReference type="RuleBase" id="RU000437"/>
    </source>
</evidence>
<feature type="binding site" evidence="13">
    <location>
        <position position="52"/>
    </location>
    <ligand>
        <name>NADPH</name>
        <dbReference type="ChEBI" id="CHEBI:57783"/>
    </ligand>
</feature>
<feature type="binding site" evidence="13">
    <location>
        <position position="282"/>
    </location>
    <ligand>
        <name>NADPH</name>
        <dbReference type="ChEBI" id="CHEBI:57783"/>
    </ligand>
</feature>
<dbReference type="GO" id="GO:0046167">
    <property type="term" value="P:glycerol-3-phosphate biosynthetic process"/>
    <property type="evidence" value="ECO:0007669"/>
    <property type="project" value="UniProtKB-UniRule"/>
</dbReference>
<keyword evidence="4 13" id="KW-0560">Oxidoreductase</keyword>
<feature type="domain" description="Glycerol-3-phosphate dehydrogenase NAD-dependent C-terminal" evidence="19">
    <location>
        <begin position="181"/>
        <end position="321"/>
    </location>
</feature>
<feature type="binding site" evidence="13">
    <location>
        <position position="137"/>
    </location>
    <ligand>
        <name>sn-glycerol 3-phosphate</name>
        <dbReference type="ChEBI" id="CHEBI:57597"/>
    </ligand>
</feature>
<feature type="domain" description="Glycerol-3-phosphate dehydrogenase NAD-dependent N-terminal" evidence="18">
    <location>
        <begin position="7"/>
        <end position="160"/>
    </location>
</feature>
<keyword evidence="6 13" id="KW-0443">Lipid metabolism</keyword>
<feature type="binding site" evidence="13">
    <location>
        <position position="245"/>
    </location>
    <ligand>
        <name>sn-glycerol 3-phosphate</name>
        <dbReference type="ChEBI" id="CHEBI:57597"/>
    </ligand>
</feature>
<dbReference type="InterPro" id="IPR006109">
    <property type="entry name" value="G3P_DH_NAD-dep_C"/>
</dbReference>
<feature type="active site" description="Proton acceptor" evidence="13 14">
    <location>
        <position position="192"/>
    </location>
</feature>
<dbReference type="GO" id="GO:0005975">
    <property type="term" value="P:carbohydrate metabolic process"/>
    <property type="evidence" value="ECO:0007669"/>
    <property type="project" value="InterPro"/>
</dbReference>
<evidence type="ECO:0000256" key="2">
    <source>
        <dbReference type="ARBA" id="ARBA00022516"/>
    </source>
</evidence>
<dbReference type="PRINTS" id="PR00077">
    <property type="entry name" value="GPDHDRGNASE"/>
</dbReference>
<dbReference type="Pfam" id="PF07479">
    <property type="entry name" value="NAD_Gly3P_dh_C"/>
    <property type="match status" value="1"/>
</dbReference>
<evidence type="ECO:0000256" key="12">
    <source>
        <dbReference type="ARBA" id="ARBA00080511"/>
    </source>
</evidence>
<keyword evidence="8 13" id="KW-1208">Phospholipid metabolism</keyword>
<evidence type="ECO:0000256" key="8">
    <source>
        <dbReference type="ARBA" id="ARBA00023264"/>
    </source>
</evidence>
<dbReference type="SUPFAM" id="SSF48179">
    <property type="entry name" value="6-phosphogluconate dehydrogenase C-terminal domain-like"/>
    <property type="match status" value="1"/>
</dbReference>
<comment type="subcellular location">
    <subcellularLocation>
        <location evidence="13">Cytoplasm</location>
    </subcellularLocation>
</comment>
<dbReference type="GO" id="GO:0141152">
    <property type="term" value="F:glycerol-3-phosphate dehydrogenase (NAD+) activity"/>
    <property type="evidence" value="ECO:0007669"/>
    <property type="project" value="RHEA"/>
</dbReference>
<feature type="binding site" evidence="13">
    <location>
        <position position="256"/>
    </location>
    <ligand>
        <name>NADPH</name>
        <dbReference type="ChEBI" id="CHEBI:57783"/>
    </ligand>
</feature>
<dbReference type="Gene3D" id="3.40.50.720">
    <property type="entry name" value="NAD(P)-binding Rossmann-like Domain"/>
    <property type="match status" value="1"/>
</dbReference>
<dbReference type="InterPro" id="IPR036291">
    <property type="entry name" value="NAD(P)-bd_dom_sf"/>
</dbReference>
<keyword evidence="13" id="KW-0547">Nucleotide-binding</keyword>
<feature type="binding site" evidence="13">
    <location>
        <position position="141"/>
    </location>
    <ligand>
        <name>NADPH</name>
        <dbReference type="ChEBI" id="CHEBI:57783"/>
    </ligand>
</feature>
<gene>
    <name evidence="13 20" type="primary">gpsA</name>
    <name evidence="20" type="ORF">KL86DES1_20148</name>
</gene>
<dbReference type="InterPro" id="IPR013328">
    <property type="entry name" value="6PGD_dom2"/>
</dbReference>
<keyword evidence="3 13" id="KW-0521">NADP</keyword>
<evidence type="ECO:0000256" key="4">
    <source>
        <dbReference type="ARBA" id="ARBA00023002"/>
    </source>
</evidence>
<dbReference type="NCBIfam" id="NF000940">
    <property type="entry name" value="PRK00094.1-2"/>
    <property type="match status" value="1"/>
</dbReference>
<dbReference type="FunFam" id="1.10.1040.10:FF:000001">
    <property type="entry name" value="Glycerol-3-phosphate dehydrogenase [NAD(P)+]"/>
    <property type="match status" value="1"/>
</dbReference>
<evidence type="ECO:0000256" key="11">
    <source>
        <dbReference type="ARBA" id="ARBA00069372"/>
    </source>
</evidence>
<evidence type="ECO:0000256" key="3">
    <source>
        <dbReference type="ARBA" id="ARBA00022857"/>
    </source>
</evidence>
<feature type="binding site" evidence="13">
    <location>
        <position position="35"/>
    </location>
    <ligand>
        <name>NADPH</name>
        <dbReference type="ChEBI" id="CHEBI:57783"/>
    </ligand>
</feature>
<comment type="pathway">
    <text evidence="13">Membrane lipid metabolism; glycerophospholipid metabolism.</text>
</comment>
<dbReference type="PANTHER" id="PTHR11728:SF1">
    <property type="entry name" value="GLYCEROL-3-PHOSPHATE DEHYDROGENASE [NAD(+)] 2, CHLOROPLASTIC"/>
    <property type="match status" value="1"/>
</dbReference>
<dbReference type="GO" id="GO:0046168">
    <property type="term" value="P:glycerol-3-phosphate catabolic process"/>
    <property type="evidence" value="ECO:0007669"/>
    <property type="project" value="InterPro"/>
</dbReference>
<dbReference type="UniPathway" id="UPA00940"/>
<feature type="binding site" evidence="13">
    <location>
        <position position="107"/>
    </location>
    <ligand>
        <name>sn-glycerol 3-phosphate</name>
        <dbReference type="ChEBI" id="CHEBI:57597"/>
    </ligand>
</feature>
<feature type="binding site" evidence="13">
    <location>
        <position position="15"/>
    </location>
    <ligand>
        <name>NADPH</name>
        <dbReference type="ChEBI" id="CHEBI:57783"/>
    </ligand>
</feature>
<organism evidence="20">
    <name type="scientific">uncultured Desulfovibrio sp</name>
    <dbReference type="NCBI Taxonomy" id="167968"/>
    <lineage>
        <taxon>Bacteria</taxon>
        <taxon>Pseudomonadati</taxon>
        <taxon>Thermodesulfobacteriota</taxon>
        <taxon>Desulfovibrionia</taxon>
        <taxon>Desulfovibrionales</taxon>
        <taxon>Desulfovibrionaceae</taxon>
        <taxon>Desulfovibrio</taxon>
        <taxon>environmental samples</taxon>
    </lineage>
</organism>
<keyword evidence="5 13" id="KW-0520">NAD</keyword>
<evidence type="ECO:0000259" key="18">
    <source>
        <dbReference type="Pfam" id="PF01210"/>
    </source>
</evidence>
<dbReference type="PIRSF" id="PIRSF000114">
    <property type="entry name" value="Glycerol-3-P_dh"/>
    <property type="match status" value="1"/>
</dbReference>
<feature type="binding site" evidence="13">
    <location>
        <position position="280"/>
    </location>
    <ligand>
        <name>NADPH</name>
        <dbReference type="ChEBI" id="CHEBI:57783"/>
    </ligand>
</feature>
<proteinExistence type="inferred from homology"/>
<feature type="binding site" evidence="15">
    <location>
        <position position="107"/>
    </location>
    <ligand>
        <name>substrate</name>
    </ligand>
</feature>
<name>A0A212L2E2_9BACT</name>
<feature type="binding site" evidence="13">
    <location>
        <position position="107"/>
    </location>
    <ligand>
        <name>NADPH</name>
        <dbReference type="ChEBI" id="CHEBI:57783"/>
    </ligand>
</feature>
<evidence type="ECO:0000256" key="14">
    <source>
        <dbReference type="PIRSR" id="PIRSR000114-1"/>
    </source>
</evidence>
<comment type="caution">
    <text evidence="13">Lacks conserved residue(s) required for the propagation of feature annotation.</text>
</comment>
<feature type="binding site" evidence="13">
    <location>
        <position position="257"/>
    </location>
    <ligand>
        <name>sn-glycerol 3-phosphate</name>
        <dbReference type="ChEBI" id="CHEBI:57597"/>
    </ligand>
</feature>
<feature type="binding site" evidence="13">
    <location>
        <position position="255"/>
    </location>
    <ligand>
        <name>sn-glycerol 3-phosphate</name>
        <dbReference type="ChEBI" id="CHEBI:57597"/>
    </ligand>
</feature>
<keyword evidence="13" id="KW-0963">Cytoplasm</keyword>
<dbReference type="GO" id="GO:0005829">
    <property type="term" value="C:cytosol"/>
    <property type="evidence" value="ECO:0007669"/>
    <property type="project" value="TreeGrafter"/>
</dbReference>
<comment type="similarity">
    <text evidence="1 13 17">Belongs to the NAD-dependent glycerol-3-phosphate dehydrogenase family.</text>
</comment>
<comment type="function">
    <text evidence="13">Catalyzes the reduction of the glycolytic intermediate dihydroxyacetone phosphate (DHAP) to sn-glycerol 3-phosphate (G3P), the key precursor for phospholipid synthesis.</text>
</comment>
<dbReference type="InterPro" id="IPR006168">
    <property type="entry name" value="G3P_DH_NAD-dep"/>
</dbReference>
<evidence type="ECO:0000259" key="19">
    <source>
        <dbReference type="Pfam" id="PF07479"/>
    </source>
</evidence>
<feature type="binding site" evidence="13">
    <location>
        <position position="256"/>
    </location>
    <ligand>
        <name>sn-glycerol 3-phosphate</name>
        <dbReference type="ChEBI" id="CHEBI:57597"/>
    </ligand>
</feature>
<dbReference type="GO" id="GO:0051287">
    <property type="term" value="F:NAD binding"/>
    <property type="evidence" value="ECO:0007669"/>
    <property type="project" value="InterPro"/>
</dbReference>
<dbReference type="Gene3D" id="1.10.1040.10">
    <property type="entry name" value="N-(1-d-carboxylethyl)-l-norvaline Dehydrogenase, domain 2"/>
    <property type="match status" value="1"/>
</dbReference>
<keyword evidence="7 13" id="KW-0594">Phospholipid biosynthesis</keyword>
<dbReference type="HAMAP" id="MF_00394">
    <property type="entry name" value="NAD_Glyc3P_dehydrog"/>
    <property type="match status" value="1"/>
</dbReference>
<dbReference type="RefSeq" id="WP_179979874.1">
    <property type="nucleotide sequence ID" value="NZ_LT608333.1"/>
</dbReference>
<feature type="binding site" evidence="15">
    <location>
        <begin position="256"/>
        <end position="257"/>
    </location>
    <ligand>
        <name>substrate</name>
    </ligand>
</feature>
<dbReference type="GO" id="GO:0006650">
    <property type="term" value="P:glycerophospholipid metabolic process"/>
    <property type="evidence" value="ECO:0007669"/>
    <property type="project" value="UniProtKB-UniRule"/>
</dbReference>
<dbReference type="Pfam" id="PF01210">
    <property type="entry name" value="NAD_Gly3P_dh_N"/>
    <property type="match status" value="1"/>
</dbReference>
<dbReference type="GO" id="GO:0008654">
    <property type="term" value="P:phospholipid biosynthetic process"/>
    <property type="evidence" value="ECO:0007669"/>
    <property type="project" value="UniProtKB-KW"/>
</dbReference>
<evidence type="ECO:0000256" key="1">
    <source>
        <dbReference type="ARBA" id="ARBA00011009"/>
    </source>
</evidence>
<dbReference type="InterPro" id="IPR008927">
    <property type="entry name" value="6-PGluconate_DH-like_C_sf"/>
</dbReference>
<comment type="catalytic activity">
    <reaction evidence="9">
        <text>sn-glycerol 3-phosphate + NADP(+) = dihydroxyacetone phosphate + NADPH + H(+)</text>
        <dbReference type="Rhea" id="RHEA:11096"/>
        <dbReference type="ChEBI" id="CHEBI:15378"/>
        <dbReference type="ChEBI" id="CHEBI:57597"/>
        <dbReference type="ChEBI" id="CHEBI:57642"/>
        <dbReference type="ChEBI" id="CHEBI:57783"/>
        <dbReference type="ChEBI" id="CHEBI:58349"/>
        <dbReference type="EC" id="1.1.1.94"/>
    </reaction>
    <physiologicalReaction direction="right-to-left" evidence="9">
        <dbReference type="Rhea" id="RHEA:11098"/>
    </physiologicalReaction>
</comment>
<dbReference type="EMBL" id="FMJC01000002">
    <property type="protein sequence ID" value="SCM71710.1"/>
    <property type="molecule type" value="Genomic_DNA"/>
</dbReference>
<evidence type="ECO:0000256" key="6">
    <source>
        <dbReference type="ARBA" id="ARBA00023098"/>
    </source>
</evidence>
<evidence type="ECO:0000256" key="5">
    <source>
        <dbReference type="ARBA" id="ARBA00023027"/>
    </source>
</evidence>